<evidence type="ECO:0000313" key="3">
    <source>
        <dbReference type="Proteomes" id="UP000651057"/>
    </source>
</evidence>
<feature type="region of interest" description="Disordered" evidence="1">
    <location>
        <begin position="231"/>
        <end position="295"/>
    </location>
</feature>
<evidence type="ECO:0000313" key="2">
    <source>
        <dbReference type="EMBL" id="MBL0683438.1"/>
    </source>
</evidence>
<dbReference type="EMBL" id="JAERQJ010000003">
    <property type="protein sequence ID" value="MBL0683438.1"/>
    <property type="molecule type" value="Genomic_DNA"/>
</dbReference>
<feature type="compositionally biased region" description="Basic and acidic residues" evidence="1">
    <location>
        <begin position="269"/>
        <end position="282"/>
    </location>
</feature>
<accession>A0A936ZWV5</accession>
<dbReference type="AlphaFoldDB" id="A0A936ZWV5"/>
<keyword evidence="3" id="KW-1185">Reference proteome</keyword>
<dbReference type="Proteomes" id="UP000651057">
    <property type="component" value="Unassembled WGS sequence"/>
</dbReference>
<proteinExistence type="predicted"/>
<feature type="compositionally biased region" description="Basic residues" evidence="1">
    <location>
        <begin position="283"/>
        <end position="295"/>
    </location>
</feature>
<dbReference type="RefSeq" id="WP_201918447.1">
    <property type="nucleotide sequence ID" value="NZ_BAABAX010000005.1"/>
</dbReference>
<gene>
    <name evidence="2" type="ORF">JJQ60_07915</name>
</gene>
<organism evidence="2 3">
    <name type="scientific">Aquimarina mytili</name>
    <dbReference type="NCBI Taxonomy" id="874423"/>
    <lineage>
        <taxon>Bacteria</taxon>
        <taxon>Pseudomonadati</taxon>
        <taxon>Bacteroidota</taxon>
        <taxon>Flavobacteriia</taxon>
        <taxon>Flavobacteriales</taxon>
        <taxon>Flavobacteriaceae</taxon>
        <taxon>Aquimarina</taxon>
    </lineage>
</organism>
<sequence length="295" mass="33714">MIYNPELYKKENIIGWTGDIQNNPTVYFMDDSTGDVKKINAGHITQSHSFSGNVGREKAITGKYSIENTGPKNEQGENVSQEVLDGNVIHQSRSPFKPVQNEEQREQLAQALNNHPKVKKMYVESYILGELEDLQNEQVPQEQIEANLKEQIREIQLQEVKDICQSVDTWAKENNATQLERDRALLKELQTHYTNTFPTKIDNTLKALKEKGYLKDTATKELVVSAEDALSSLQEKEQTTKNKEAKEKKKKEQPSLEALVGSATNTNQEHSERSEKPKPNKLEKKKSFRRLSFRG</sequence>
<name>A0A936ZWV5_9FLAO</name>
<evidence type="ECO:0000256" key="1">
    <source>
        <dbReference type="SAM" id="MobiDB-lite"/>
    </source>
</evidence>
<reference evidence="2" key="1">
    <citation type="submission" date="2021-01" db="EMBL/GenBank/DDBJ databases">
        <authorList>
            <person name="Zhong Y.L."/>
        </authorList>
    </citation>
    <scope>NUCLEOTIDE SEQUENCE</scope>
    <source>
        <strain evidence="2">KCTC 23302</strain>
    </source>
</reference>
<comment type="caution">
    <text evidence="2">The sequence shown here is derived from an EMBL/GenBank/DDBJ whole genome shotgun (WGS) entry which is preliminary data.</text>
</comment>
<feature type="compositionally biased region" description="Basic and acidic residues" evidence="1">
    <location>
        <begin position="234"/>
        <end position="254"/>
    </location>
</feature>
<protein>
    <submittedName>
        <fullName evidence="2">Uncharacterized protein</fullName>
    </submittedName>
</protein>